<sequence length="98" mass="11299">MNFGKNRKLSQHSVRQAPPKPYATVRRTGLFTYKVVVNGYLEYSRSGGYSDYLVNIYEGTVLGRAHAYAKSKRILARHLRKYDRSQEPIVRFTTKDVG</sequence>
<keyword evidence="3" id="KW-1185">Reference proteome</keyword>
<organism evidence="2 3">
    <name type="scientific">Microbacterium phage Pumpernickel</name>
    <dbReference type="NCBI Taxonomy" id="2885983"/>
    <lineage>
        <taxon>Viruses</taxon>
        <taxon>Duplodnaviria</taxon>
        <taxon>Heunggongvirae</taxon>
        <taxon>Uroviricota</taxon>
        <taxon>Caudoviricetes</taxon>
        <taxon>Pumpernickelvirus</taxon>
        <taxon>Pumpernickelvirus pumpernickel</taxon>
    </lineage>
</organism>
<gene>
    <name evidence="2" type="primary">261</name>
    <name evidence="2" type="ORF">SEA_PUMPERNICKEL_261</name>
</gene>
<reference evidence="2" key="1">
    <citation type="submission" date="2021-09" db="EMBL/GenBank/DDBJ databases">
        <authorList>
            <person name="Andersen S.H."/>
            <person name="Beall E.A."/>
            <person name="Cappelle B."/>
            <person name="Falteisek K.J."/>
            <person name="Fenske B.A."/>
            <person name="Gansluckner N.W."/>
            <person name="Gilbertson S.M."/>
            <person name="Krings K.J."/>
            <person name="Mobeck M."/>
            <person name="Odeku J.O."/>
            <person name="Poncelet M.E."/>
            <person name="Rohr J.R."/>
            <person name="Rolands L."/>
            <person name="Whipple C.D."/>
            <person name="Whipple E.M."/>
            <person name="Spring A.M."/>
            <person name="Klyczek K."/>
            <person name="Garlena R.A."/>
            <person name="Russell D.A."/>
            <person name="Pope W.H."/>
            <person name="Jacobs-Sera D."/>
            <person name="Hatfull G.F."/>
        </authorList>
    </citation>
    <scope>NUCLEOTIDE SEQUENCE</scope>
</reference>
<name>A0AAE8Y8Q4_9CAUD</name>
<dbReference type="EMBL" id="OK040790">
    <property type="protein sequence ID" value="UDL16011.1"/>
    <property type="molecule type" value="Genomic_DNA"/>
</dbReference>
<feature type="compositionally biased region" description="Basic residues" evidence="1">
    <location>
        <begin position="1"/>
        <end position="10"/>
    </location>
</feature>
<dbReference type="GeneID" id="80019902"/>
<accession>A0AAE8Y8Q4</accession>
<proteinExistence type="predicted"/>
<feature type="region of interest" description="Disordered" evidence="1">
    <location>
        <begin position="1"/>
        <end position="21"/>
    </location>
</feature>
<evidence type="ECO:0000313" key="3">
    <source>
        <dbReference type="Proteomes" id="UP000827768"/>
    </source>
</evidence>
<dbReference type="Proteomes" id="UP000827768">
    <property type="component" value="Segment"/>
</dbReference>
<evidence type="ECO:0000313" key="2">
    <source>
        <dbReference type="EMBL" id="UDL16011.1"/>
    </source>
</evidence>
<protein>
    <submittedName>
        <fullName evidence="2">Uncharacterized protein</fullName>
    </submittedName>
</protein>
<dbReference type="KEGG" id="vg:80019902"/>
<evidence type="ECO:0000256" key="1">
    <source>
        <dbReference type="SAM" id="MobiDB-lite"/>
    </source>
</evidence>
<dbReference type="RefSeq" id="YP_010755251.1">
    <property type="nucleotide sequence ID" value="NC_073468.1"/>
</dbReference>